<dbReference type="Gene3D" id="3.30.420.10">
    <property type="entry name" value="Ribonuclease H-like superfamily/Ribonuclease H"/>
    <property type="match status" value="1"/>
</dbReference>
<sequence length="305" mass="35411">MEANIELEQLRREATRFEGERRAWQLLIRAIHLPLYRRIQLLGQLQSANLVSAHRAKRMLCISNTMTPQVKYERDNTVVLRAMKEYLASNPSHGLILMYHRILKGKLCGETRAQKLYIEAGLQLYRRNSKRTERSKRRHLDTALHENATWSMDFMHFRLTNNAAARTLNVLDDFSRECLLIKGGFGTSSLLVAEQLNELVARRGVPAQIRCDNGPEFTGKALAAWASSKGIAIKHTAPFKFYQNGYIERFNLTMRSDLFRWNKFSSLEHFHQVAEDFRYEYNHIRPHQSLGWVTPAAFAAVNRLH</sequence>
<dbReference type="PROSITE" id="PS50994">
    <property type="entry name" value="INTEGRASE"/>
    <property type="match status" value="1"/>
</dbReference>
<dbReference type="Pfam" id="PF00665">
    <property type="entry name" value="rve"/>
    <property type="match status" value="1"/>
</dbReference>
<evidence type="ECO:0000313" key="2">
    <source>
        <dbReference type="EMBL" id="MDR6841342.1"/>
    </source>
</evidence>
<dbReference type="Proteomes" id="UP001254759">
    <property type="component" value="Unassembled WGS sequence"/>
</dbReference>
<reference evidence="2 3" key="1">
    <citation type="submission" date="2023-07" db="EMBL/GenBank/DDBJ databases">
        <title>Sorghum-associated microbial communities from plants grown in Nebraska, USA.</title>
        <authorList>
            <person name="Schachtman D."/>
        </authorList>
    </citation>
    <scope>NUCLEOTIDE SEQUENCE [LARGE SCALE GENOMIC DNA]</scope>
    <source>
        <strain evidence="2 3">BE107</strain>
    </source>
</reference>
<dbReference type="PANTHER" id="PTHR47515">
    <property type="entry name" value="LOW CALCIUM RESPONSE LOCUS PROTEIN T"/>
    <property type="match status" value="1"/>
</dbReference>
<evidence type="ECO:0000313" key="3">
    <source>
        <dbReference type="Proteomes" id="UP001254759"/>
    </source>
</evidence>
<dbReference type="SUPFAM" id="SSF53098">
    <property type="entry name" value="Ribonuclease H-like"/>
    <property type="match status" value="1"/>
</dbReference>
<name>A0ABU1RRE6_9GAMM</name>
<feature type="domain" description="Integrase catalytic" evidence="1">
    <location>
        <begin position="142"/>
        <end position="303"/>
    </location>
</feature>
<dbReference type="EMBL" id="JAVDTT010000002">
    <property type="protein sequence ID" value="MDR6841342.1"/>
    <property type="molecule type" value="Genomic_DNA"/>
</dbReference>
<dbReference type="InterPro" id="IPR012337">
    <property type="entry name" value="RNaseH-like_sf"/>
</dbReference>
<protein>
    <submittedName>
        <fullName evidence="2">Transposase</fullName>
    </submittedName>
</protein>
<accession>A0ABU1RRE6</accession>
<keyword evidence="3" id="KW-1185">Reference proteome</keyword>
<proteinExistence type="predicted"/>
<dbReference type="InterPro" id="IPR036397">
    <property type="entry name" value="RNaseH_sf"/>
</dbReference>
<dbReference type="InterPro" id="IPR001584">
    <property type="entry name" value="Integrase_cat-core"/>
</dbReference>
<gene>
    <name evidence="2" type="ORF">J2W94_001627</name>
</gene>
<organism evidence="2 3">
    <name type="scientific">Pseudoxanthomonas sacheonensis</name>
    <dbReference type="NCBI Taxonomy" id="443615"/>
    <lineage>
        <taxon>Bacteria</taxon>
        <taxon>Pseudomonadati</taxon>
        <taxon>Pseudomonadota</taxon>
        <taxon>Gammaproteobacteria</taxon>
        <taxon>Lysobacterales</taxon>
        <taxon>Lysobacteraceae</taxon>
        <taxon>Pseudoxanthomonas</taxon>
    </lineage>
</organism>
<evidence type="ECO:0000259" key="1">
    <source>
        <dbReference type="PROSITE" id="PS50994"/>
    </source>
</evidence>
<dbReference type="PANTHER" id="PTHR47515:SF2">
    <property type="entry name" value="INTEGRASE CORE DOMAIN PROTEIN"/>
    <property type="match status" value="1"/>
</dbReference>
<comment type="caution">
    <text evidence="2">The sequence shown here is derived from an EMBL/GenBank/DDBJ whole genome shotgun (WGS) entry which is preliminary data.</text>
</comment>